<dbReference type="EMBL" id="JANPWB010000003">
    <property type="protein sequence ID" value="KAJ1202086.1"/>
    <property type="molecule type" value="Genomic_DNA"/>
</dbReference>
<dbReference type="AlphaFoldDB" id="A0AAV7VMJ9"/>
<name>A0AAV7VMJ9_PLEWA</name>
<accession>A0AAV7VMJ9</accession>
<organism evidence="1 2">
    <name type="scientific">Pleurodeles waltl</name>
    <name type="common">Iberian ribbed newt</name>
    <dbReference type="NCBI Taxonomy" id="8319"/>
    <lineage>
        <taxon>Eukaryota</taxon>
        <taxon>Metazoa</taxon>
        <taxon>Chordata</taxon>
        <taxon>Craniata</taxon>
        <taxon>Vertebrata</taxon>
        <taxon>Euteleostomi</taxon>
        <taxon>Amphibia</taxon>
        <taxon>Batrachia</taxon>
        <taxon>Caudata</taxon>
        <taxon>Salamandroidea</taxon>
        <taxon>Salamandridae</taxon>
        <taxon>Pleurodelinae</taxon>
        <taxon>Pleurodeles</taxon>
    </lineage>
</organism>
<evidence type="ECO:0000313" key="1">
    <source>
        <dbReference type="EMBL" id="KAJ1202086.1"/>
    </source>
</evidence>
<proteinExistence type="predicted"/>
<sequence length="116" mass="12297">MWNSGAAAKAWGDVPARPGRLMARHEQPWAVARSGLAEGHTQNTAPAARGRVARADLPAGGPEVLEEPPAPIVRGTEVGARERGDDMAARARLDEPACPDRLIARVRIPRAATPLN</sequence>
<reference evidence="1" key="1">
    <citation type="journal article" date="2022" name="bioRxiv">
        <title>Sequencing and chromosome-scale assembly of the giantPleurodeles waltlgenome.</title>
        <authorList>
            <person name="Brown T."/>
            <person name="Elewa A."/>
            <person name="Iarovenko S."/>
            <person name="Subramanian E."/>
            <person name="Araus A.J."/>
            <person name="Petzold A."/>
            <person name="Susuki M."/>
            <person name="Suzuki K.-i.T."/>
            <person name="Hayashi T."/>
            <person name="Toyoda A."/>
            <person name="Oliveira C."/>
            <person name="Osipova E."/>
            <person name="Leigh N.D."/>
            <person name="Simon A."/>
            <person name="Yun M.H."/>
        </authorList>
    </citation>
    <scope>NUCLEOTIDE SEQUENCE</scope>
    <source>
        <strain evidence="1">20211129_DDA</strain>
        <tissue evidence="1">Liver</tissue>
    </source>
</reference>
<gene>
    <name evidence="1" type="ORF">NDU88_005888</name>
</gene>
<comment type="caution">
    <text evidence="1">The sequence shown here is derived from an EMBL/GenBank/DDBJ whole genome shotgun (WGS) entry which is preliminary data.</text>
</comment>
<evidence type="ECO:0000313" key="2">
    <source>
        <dbReference type="Proteomes" id="UP001066276"/>
    </source>
</evidence>
<keyword evidence="2" id="KW-1185">Reference proteome</keyword>
<dbReference type="Proteomes" id="UP001066276">
    <property type="component" value="Chromosome 2_1"/>
</dbReference>
<protein>
    <submittedName>
        <fullName evidence="1">Uncharacterized protein</fullName>
    </submittedName>
</protein>